<evidence type="ECO:0000256" key="1">
    <source>
        <dbReference type="ARBA" id="ARBA00009725"/>
    </source>
</evidence>
<keyword evidence="3 6" id="KW-0808">Transferase</keyword>
<dbReference type="InterPro" id="IPR026113">
    <property type="entry name" value="METTL2/6/8-like"/>
</dbReference>
<name>A0A5M3M877_CONPW</name>
<keyword evidence="7" id="KW-1185">Reference proteome</keyword>
<dbReference type="InterPro" id="IPR013217">
    <property type="entry name" value="Methyltransf_12"/>
</dbReference>
<dbReference type="KEGG" id="cput:CONPUDRAFT_169634"/>
<feature type="compositionally biased region" description="Low complexity" evidence="4">
    <location>
        <begin position="355"/>
        <end position="387"/>
    </location>
</feature>
<dbReference type="OMA" id="PDRMQSV"/>
<evidence type="ECO:0000313" key="7">
    <source>
        <dbReference type="Proteomes" id="UP000053558"/>
    </source>
</evidence>
<dbReference type="OrthoDB" id="417697at2759"/>
<dbReference type="EMBL" id="JH711589">
    <property type="protein sequence ID" value="EIW75247.1"/>
    <property type="molecule type" value="Genomic_DNA"/>
</dbReference>
<feature type="compositionally biased region" description="Low complexity" evidence="4">
    <location>
        <begin position="1"/>
        <end position="12"/>
    </location>
</feature>
<dbReference type="PIRSF" id="PIRSF037755">
    <property type="entry name" value="Mettl2_prd"/>
    <property type="match status" value="1"/>
</dbReference>
<feature type="region of interest" description="Disordered" evidence="4">
    <location>
        <begin position="315"/>
        <end position="407"/>
    </location>
</feature>
<dbReference type="GO" id="GO:0032259">
    <property type="term" value="P:methylation"/>
    <property type="evidence" value="ECO:0007669"/>
    <property type="project" value="UniProtKB-KW"/>
</dbReference>
<dbReference type="Pfam" id="PF08242">
    <property type="entry name" value="Methyltransf_12"/>
    <property type="match status" value="1"/>
</dbReference>
<feature type="region of interest" description="Disordered" evidence="4">
    <location>
        <begin position="1"/>
        <end position="35"/>
    </location>
</feature>
<evidence type="ECO:0000313" key="6">
    <source>
        <dbReference type="EMBL" id="EIW75247.1"/>
    </source>
</evidence>
<feature type="domain" description="Methyltransferase type 12" evidence="5">
    <location>
        <begin position="153"/>
        <end position="260"/>
    </location>
</feature>
<reference evidence="7" key="1">
    <citation type="journal article" date="2012" name="Science">
        <title>The Paleozoic origin of enzymatic lignin decomposition reconstructed from 31 fungal genomes.</title>
        <authorList>
            <person name="Floudas D."/>
            <person name="Binder M."/>
            <person name="Riley R."/>
            <person name="Barry K."/>
            <person name="Blanchette R.A."/>
            <person name="Henrissat B."/>
            <person name="Martinez A.T."/>
            <person name="Otillar R."/>
            <person name="Spatafora J.W."/>
            <person name="Yadav J.S."/>
            <person name="Aerts A."/>
            <person name="Benoit I."/>
            <person name="Boyd A."/>
            <person name="Carlson A."/>
            <person name="Copeland A."/>
            <person name="Coutinho P.M."/>
            <person name="de Vries R.P."/>
            <person name="Ferreira P."/>
            <person name="Findley K."/>
            <person name="Foster B."/>
            <person name="Gaskell J."/>
            <person name="Glotzer D."/>
            <person name="Gorecki P."/>
            <person name="Heitman J."/>
            <person name="Hesse C."/>
            <person name="Hori C."/>
            <person name="Igarashi K."/>
            <person name="Jurgens J.A."/>
            <person name="Kallen N."/>
            <person name="Kersten P."/>
            <person name="Kohler A."/>
            <person name="Kuees U."/>
            <person name="Kumar T.K.A."/>
            <person name="Kuo A."/>
            <person name="LaButti K."/>
            <person name="Larrondo L.F."/>
            <person name="Lindquist E."/>
            <person name="Ling A."/>
            <person name="Lombard V."/>
            <person name="Lucas S."/>
            <person name="Lundell T."/>
            <person name="Martin R."/>
            <person name="McLaughlin D.J."/>
            <person name="Morgenstern I."/>
            <person name="Morin E."/>
            <person name="Murat C."/>
            <person name="Nagy L.G."/>
            <person name="Nolan M."/>
            <person name="Ohm R.A."/>
            <person name="Patyshakuliyeva A."/>
            <person name="Rokas A."/>
            <person name="Ruiz-Duenas F.J."/>
            <person name="Sabat G."/>
            <person name="Salamov A."/>
            <person name="Samejima M."/>
            <person name="Schmutz J."/>
            <person name="Slot J.C."/>
            <person name="St John F."/>
            <person name="Stenlid J."/>
            <person name="Sun H."/>
            <person name="Sun S."/>
            <person name="Syed K."/>
            <person name="Tsang A."/>
            <person name="Wiebenga A."/>
            <person name="Young D."/>
            <person name="Pisabarro A."/>
            <person name="Eastwood D.C."/>
            <person name="Martin F."/>
            <person name="Cullen D."/>
            <person name="Grigoriev I.V."/>
            <person name="Hibbett D.S."/>
        </authorList>
    </citation>
    <scope>NUCLEOTIDE SEQUENCE [LARGE SCALE GENOMIC DNA]</scope>
    <source>
        <strain evidence="7">RWD-64-598 SS2</strain>
    </source>
</reference>
<dbReference type="PANTHER" id="PTHR22809">
    <property type="entry name" value="METHYLTRANSFERASE-RELATED"/>
    <property type="match status" value="1"/>
</dbReference>
<dbReference type="Gene3D" id="3.40.50.150">
    <property type="entry name" value="Vaccinia Virus protein VP39"/>
    <property type="match status" value="1"/>
</dbReference>
<dbReference type="AlphaFoldDB" id="A0A5M3M877"/>
<organism evidence="6 7">
    <name type="scientific">Coniophora puteana (strain RWD-64-598)</name>
    <name type="common">Brown rot fungus</name>
    <dbReference type="NCBI Taxonomy" id="741705"/>
    <lineage>
        <taxon>Eukaryota</taxon>
        <taxon>Fungi</taxon>
        <taxon>Dikarya</taxon>
        <taxon>Basidiomycota</taxon>
        <taxon>Agaricomycotina</taxon>
        <taxon>Agaricomycetes</taxon>
        <taxon>Agaricomycetidae</taxon>
        <taxon>Boletales</taxon>
        <taxon>Coniophorineae</taxon>
        <taxon>Coniophoraceae</taxon>
        <taxon>Coniophora</taxon>
    </lineage>
</organism>
<protein>
    <submittedName>
        <fullName evidence="6">Methyltransferase</fullName>
    </submittedName>
</protein>
<accession>A0A5M3M877</accession>
<evidence type="ECO:0000256" key="4">
    <source>
        <dbReference type="SAM" id="MobiDB-lite"/>
    </source>
</evidence>
<sequence length="456" mass="49028">MSDSPTPDASASDMRKGRTPKLASSVHDVNAEKPPFGSRFLTADADVFSQNAWDHVPPPDEHDEHIAASLARQRAAPCPEPERQKINDRPAKHWCVSLVELIVPGDADTSGGRDNFYKTNADNFFRDRNWLSLEFPELLAATAPDAGPQTVCEIGCGAGNTAFPLLTTSRNPSLTIHALDFAAHAIKLVQRHPLYTAPPPGAGRVRAAVWDLTAREMPAGVREGSVDVALMVFVMSALGPGEWESAVRSVWRLLKPGGLLLLRDYGRYDLAQLRFRTGRLLGDNFYARGDKTRVYFFELDELALLFTGERATPAQKASAEGVRVEDEEEGQEGAIVNGGTASPGIAGAHTPVPQSDGASSPDASSAGLTAGFSVPTPSLDPSSLPPSQAGATPAPESESDSDPSRFASAERAAASLHASGALFTAEQLGVDRRLLVNRKRQLKMYRVWVQGKFRKV</sequence>
<comment type="caution">
    <text evidence="6">The sequence shown here is derived from an EMBL/GenBank/DDBJ whole genome shotgun (WGS) entry which is preliminary data.</text>
</comment>
<keyword evidence="2 6" id="KW-0489">Methyltransferase</keyword>
<dbReference type="InterPro" id="IPR029063">
    <property type="entry name" value="SAM-dependent_MTases_sf"/>
</dbReference>
<dbReference type="PANTHER" id="PTHR22809:SF11">
    <property type="entry name" value="TRNA N(3)-METHYLCYTIDINE METHYLTRANSFERASE METTL2"/>
    <property type="match status" value="1"/>
</dbReference>
<dbReference type="SUPFAM" id="SSF53335">
    <property type="entry name" value="S-adenosyl-L-methionine-dependent methyltransferases"/>
    <property type="match status" value="1"/>
</dbReference>
<evidence type="ECO:0000256" key="3">
    <source>
        <dbReference type="ARBA" id="ARBA00022679"/>
    </source>
</evidence>
<dbReference type="GO" id="GO:0052735">
    <property type="term" value="F:tRNA (cytidine-3-)-methyltransferase activity"/>
    <property type="evidence" value="ECO:0007669"/>
    <property type="project" value="TreeGrafter"/>
</dbReference>
<dbReference type="GeneID" id="19206286"/>
<gene>
    <name evidence="6" type="ORF">CONPUDRAFT_169634</name>
</gene>
<evidence type="ECO:0000259" key="5">
    <source>
        <dbReference type="Pfam" id="PF08242"/>
    </source>
</evidence>
<dbReference type="Proteomes" id="UP000053558">
    <property type="component" value="Unassembled WGS sequence"/>
</dbReference>
<proteinExistence type="inferred from homology"/>
<evidence type="ECO:0000256" key="2">
    <source>
        <dbReference type="ARBA" id="ARBA00022603"/>
    </source>
</evidence>
<dbReference type="RefSeq" id="XP_007774661.1">
    <property type="nucleotide sequence ID" value="XM_007776471.1"/>
</dbReference>
<comment type="similarity">
    <text evidence="1">Belongs to the methyltransferase superfamily. METL family.</text>
</comment>